<evidence type="ECO:0000313" key="6">
    <source>
        <dbReference type="Proteomes" id="UP000536262"/>
    </source>
</evidence>
<dbReference type="Gene3D" id="3.10.180.10">
    <property type="entry name" value="2,3-Dihydroxybiphenyl 1,2-Dioxygenase, domain 1"/>
    <property type="match status" value="1"/>
</dbReference>
<comment type="caution">
    <text evidence="5">The sequence shown here is derived from an EMBL/GenBank/DDBJ whole genome shotgun (WGS) entry which is preliminary data.</text>
</comment>
<evidence type="ECO:0000256" key="1">
    <source>
        <dbReference type="ARBA" id="ARBA00011051"/>
    </source>
</evidence>
<reference evidence="5 6" key="1">
    <citation type="submission" date="2020-08" db="EMBL/GenBank/DDBJ databases">
        <title>Genomic Encyclopedia of Type Strains, Phase IV (KMG-IV): sequencing the most valuable type-strain genomes for metagenomic binning, comparative biology and taxonomic classification.</title>
        <authorList>
            <person name="Goeker M."/>
        </authorList>
    </citation>
    <scope>NUCLEOTIDE SEQUENCE [LARGE SCALE GENOMIC DNA]</scope>
    <source>
        <strain evidence="5 6">DSM 7051</strain>
    </source>
</reference>
<dbReference type="GO" id="GO:0016829">
    <property type="term" value="F:lyase activity"/>
    <property type="evidence" value="ECO:0007669"/>
    <property type="project" value="UniProtKB-KW"/>
</dbReference>
<dbReference type="InterPro" id="IPR037523">
    <property type="entry name" value="VOC_core"/>
</dbReference>
<sequence>MPNLENLRKQAKSYLRWHRARYFPVAAQIRRFLPRFRDLPDRDVLAAAFRLGDAQELVARKHGFDSWAALIKGLPSMTSPTAPTSRSASIIAAEPQLFVADMKAACAFYVEKLGFELAFSYGEPPFYAQVSRDGGRLNLRQVAGPVFDSGFRAREHDALSCTFAVDDAKPLFLEFDKAGVAFHQSLRIEPWGARTFIVRDPDGNLICFAGE</sequence>
<comment type="similarity">
    <text evidence="1">Belongs to the bleomycin resistance protein family.</text>
</comment>
<keyword evidence="5" id="KW-0223">Dioxygenase</keyword>
<keyword evidence="3" id="KW-0046">Antibiotic resistance</keyword>
<feature type="domain" description="VOC" evidence="4">
    <location>
        <begin position="89"/>
        <end position="211"/>
    </location>
</feature>
<dbReference type="InterPro" id="IPR029068">
    <property type="entry name" value="Glyas_Bleomycin-R_OHBP_Dase"/>
</dbReference>
<dbReference type="GO" id="GO:0046677">
    <property type="term" value="P:response to antibiotic"/>
    <property type="evidence" value="ECO:0007669"/>
    <property type="project" value="UniProtKB-KW"/>
</dbReference>
<dbReference type="EMBL" id="JACHOU010000015">
    <property type="protein sequence ID" value="MBB6356621.1"/>
    <property type="molecule type" value="Genomic_DNA"/>
</dbReference>
<keyword evidence="5" id="KW-0456">Lyase</keyword>
<protein>
    <recommendedName>
        <fullName evidence="2">Bleomycin resistance protein</fullName>
    </recommendedName>
</protein>
<dbReference type="RefSeq" id="WP_184701135.1">
    <property type="nucleotide sequence ID" value="NZ_BAABEG010000001.1"/>
</dbReference>
<dbReference type="InterPro" id="IPR000335">
    <property type="entry name" value="Bleomycin-R"/>
</dbReference>
<evidence type="ECO:0000259" key="4">
    <source>
        <dbReference type="PROSITE" id="PS51819"/>
    </source>
</evidence>
<organism evidence="5 6">
    <name type="scientific">Aminobacter aganoensis</name>
    <dbReference type="NCBI Taxonomy" id="83264"/>
    <lineage>
        <taxon>Bacteria</taxon>
        <taxon>Pseudomonadati</taxon>
        <taxon>Pseudomonadota</taxon>
        <taxon>Alphaproteobacteria</taxon>
        <taxon>Hyphomicrobiales</taxon>
        <taxon>Phyllobacteriaceae</taxon>
        <taxon>Aminobacter</taxon>
    </lineage>
</organism>
<dbReference type="GO" id="GO:0051213">
    <property type="term" value="F:dioxygenase activity"/>
    <property type="evidence" value="ECO:0007669"/>
    <property type="project" value="UniProtKB-KW"/>
</dbReference>
<dbReference type="SUPFAM" id="SSF54593">
    <property type="entry name" value="Glyoxalase/Bleomycin resistance protein/Dihydroxybiphenyl dioxygenase"/>
    <property type="match status" value="1"/>
</dbReference>
<name>A0A7X0FBH1_9HYPH</name>
<evidence type="ECO:0000256" key="2">
    <source>
        <dbReference type="ARBA" id="ARBA00021572"/>
    </source>
</evidence>
<gene>
    <name evidence="5" type="ORF">GGR00_004433</name>
</gene>
<keyword evidence="6" id="KW-1185">Reference proteome</keyword>
<proteinExistence type="inferred from homology"/>
<dbReference type="Proteomes" id="UP000536262">
    <property type="component" value="Unassembled WGS sequence"/>
</dbReference>
<dbReference type="InterPro" id="IPR004360">
    <property type="entry name" value="Glyas_Fos-R_dOase_dom"/>
</dbReference>
<evidence type="ECO:0000313" key="5">
    <source>
        <dbReference type="EMBL" id="MBB6356621.1"/>
    </source>
</evidence>
<dbReference type="Pfam" id="PF00903">
    <property type="entry name" value="Glyoxalase"/>
    <property type="match status" value="1"/>
</dbReference>
<dbReference type="AlphaFoldDB" id="A0A7X0FBH1"/>
<keyword evidence="5" id="KW-0560">Oxidoreductase</keyword>
<dbReference type="PROSITE" id="PS51819">
    <property type="entry name" value="VOC"/>
    <property type="match status" value="1"/>
</dbReference>
<dbReference type="CDD" id="cd08349">
    <property type="entry name" value="BLMA_like"/>
    <property type="match status" value="1"/>
</dbReference>
<evidence type="ECO:0000256" key="3">
    <source>
        <dbReference type="ARBA" id="ARBA00023251"/>
    </source>
</evidence>
<accession>A0A7X0FBH1</accession>